<dbReference type="RefSeq" id="WP_188504862.1">
    <property type="nucleotide sequence ID" value="NZ_BMER01000001.1"/>
</dbReference>
<organism evidence="1 2">
    <name type="scientific">Parapedobacter pyrenivorans</name>
    <dbReference type="NCBI Taxonomy" id="1305674"/>
    <lineage>
        <taxon>Bacteria</taxon>
        <taxon>Pseudomonadati</taxon>
        <taxon>Bacteroidota</taxon>
        <taxon>Sphingobacteriia</taxon>
        <taxon>Sphingobacteriales</taxon>
        <taxon>Sphingobacteriaceae</taxon>
        <taxon>Parapedobacter</taxon>
    </lineage>
</organism>
<protein>
    <submittedName>
        <fullName evidence="1">Uncharacterized protein</fullName>
    </submittedName>
</protein>
<gene>
    <name evidence="1" type="ORF">GCM10007415_10590</name>
</gene>
<comment type="caution">
    <text evidence="1">The sequence shown here is derived from an EMBL/GenBank/DDBJ whole genome shotgun (WGS) entry which is preliminary data.</text>
</comment>
<dbReference type="Proteomes" id="UP000660862">
    <property type="component" value="Unassembled WGS sequence"/>
</dbReference>
<name>A0A917HJE8_9SPHI</name>
<accession>A0A917HJE8</accession>
<proteinExistence type="predicted"/>
<evidence type="ECO:0000313" key="1">
    <source>
        <dbReference type="EMBL" id="GGG80102.1"/>
    </source>
</evidence>
<evidence type="ECO:0000313" key="2">
    <source>
        <dbReference type="Proteomes" id="UP000660862"/>
    </source>
</evidence>
<dbReference type="EMBL" id="BMER01000001">
    <property type="protein sequence ID" value="GGG80102.1"/>
    <property type="molecule type" value="Genomic_DNA"/>
</dbReference>
<reference evidence="1" key="1">
    <citation type="journal article" date="2014" name="Int. J. Syst. Evol. Microbiol.">
        <title>Complete genome sequence of Corynebacterium casei LMG S-19264T (=DSM 44701T), isolated from a smear-ripened cheese.</title>
        <authorList>
            <consortium name="US DOE Joint Genome Institute (JGI-PGF)"/>
            <person name="Walter F."/>
            <person name="Albersmeier A."/>
            <person name="Kalinowski J."/>
            <person name="Ruckert C."/>
        </authorList>
    </citation>
    <scope>NUCLEOTIDE SEQUENCE</scope>
    <source>
        <strain evidence="1">CGMCC 1.12195</strain>
    </source>
</reference>
<reference evidence="1" key="2">
    <citation type="submission" date="2020-09" db="EMBL/GenBank/DDBJ databases">
        <authorList>
            <person name="Sun Q."/>
            <person name="Zhou Y."/>
        </authorList>
    </citation>
    <scope>NUCLEOTIDE SEQUENCE</scope>
    <source>
        <strain evidence="1">CGMCC 1.12195</strain>
    </source>
</reference>
<sequence length="489" mass="56693">MQHSPLSRRELLDFLDNAESRYPVETWEIASVHVWPLIKIDLFFRHVKSEGKDQALNALLPKPSKPNRIKVLAKAAGSLLRFLLLFLKKKKQVHAFFSDSEGHRVVHHEAFINRYFKPIIEHLESEDSEFNYLSISDDKGNLKRYPSNEPVFFAHQYLLGAKLWRRLFSRNKGRSKLDGYNKFIAELNDSRFRHLQVGEKYPTQVRRKIGDVLAYSAIIHLLIKKYKPRVIFELCYYSTLRFGINHAAFQTGVRTVEIQHGGMGRDHVSYSGWSKLPTGGYNLLPATFWLWDESSKHLIEKWVKNNKYHSAIVGGNPWLPYVKESGEMYSFPTNRNIILYTLQYSEIPDHIIDAIKSTPDRFQWWIRLHPRKLESKPIINKLLLDSGVQFDCFEIEKATYYPLPTILLNTHIHLSGSSGSIIEAAQIGVPSIILEEIGTVYYRDLIRQGKATALFSTDEILNAILKIERTTLESLQEHTYKSIVEKLIN</sequence>
<dbReference type="AlphaFoldDB" id="A0A917HJE8"/>
<dbReference type="SUPFAM" id="SSF53756">
    <property type="entry name" value="UDP-Glycosyltransferase/glycogen phosphorylase"/>
    <property type="match status" value="1"/>
</dbReference>
<keyword evidence="2" id="KW-1185">Reference proteome</keyword>